<dbReference type="InterPro" id="IPR052076">
    <property type="entry name" value="TRP_cation_channel"/>
</dbReference>
<accession>A0A553N743</accession>
<dbReference type="EMBL" id="VCGU01000459">
    <property type="protein sequence ID" value="TRY61220.1"/>
    <property type="molecule type" value="Genomic_DNA"/>
</dbReference>
<dbReference type="STRING" id="6832.A0A553N743"/>
<evidence type="ECO:0000256" key="3">
    <source>
        <dbReference type="ARBA" id="ARBA00022606"/>
    </source>
</evidence>
<proteinExistence type="predicted"/>
<feature type="compositionally biased region" description="Basic residues" evidence="13">
    <location>
        <begin position="119"/>
        <end position="130"/>
    </location>
</feature>
<evidence type="ECO:0000256" key="10">
    <source>
        <dbReference type="ARBA" id="ARBA00023180"/>
    </source>
</evidence>
<dbReference type="SUPFAM" id="SSF48403">
    <property type="entry name" value="Ankyrin repeat"/>
    <property type="match status" value="1"/>
</dbReference>
<feature type="transmembrane region" description="Helical" evidence="14">
    <location>
        <begin position="509"/>
        <end position="528"/>
    </location>
</feature>
<keyword evidence="17" id="KW-1185">Reference proteome</keyword>
<feature type="compositionally biased region" description="Acidic residues" evidence="13">
    <location>
        <begin position="11"/>
        <end position="20"/>
    </location>
</feature>
<dbReference type="PROSITE" id="PS50297">
    <property type="entry name" value="ANK_REP_REGION"/>
    <property type="match status" value="2"/>
</dbReference>
<evidence type="ECO:0000256" key="9">
    <source>
        <dbReference type="ARBA" id="ARBA00023136"/>
    </source>
</evidence>
<keyword evidence="5" id="KW-0677">Repeat</keyword>
<dbReference type="InterPro" id="IPR005821">
    <property type="entry name" value="Ion_trans_dom"/>
</dbReference>
<feature type="transmembrane region" description="Helical" evidence="14">
    <location>
        <begin position="548"/>
        <end position="566"/>
    </location>
</feature>
<evidence type="ECO:0000313" key="17">
    <source>
        <dbReference type="Proteomes" id="UP000318571"/>
    </source>
</evidence>
<feature type="transmembrane region" description="Helical" evidence="14">
    <location>
        <begin position="474"/>
        <end position="497"/>
    </location>
</feature>
<evidence type="ECO:0000256" key="5">
    <source>
        <dbReference type="ARBA" id="ARBA00022737"/>
    </source>
</evidence>
<keyword evidence="6 14" id="KW-1133">Transmembrane helix</keyword>
<dbReference type="Pfam" id="PF00520">
    <property type="entry name" value="Ion_trans"/>
    <property type="match status" value="1"/>
</dbReference>
<name>A0A553N743_TIGCA</name>
<feature type="region of interest" description="Disordered" evidence="13">
    <location>
        <begin position="105"/>
        <end position="139"/>
    </location>
</feature>
<protein>
    <recommendedName>
        <fullName evidence="15">Ion transport domain-containing protein</fullName>
    </recommendedName>
</protein>
<sequence length="868" mass="97229">MDPDPTKLEQFLDDDDDDVQESNGNNSSEITIAIDEVEEISSTTDNEEKDVSDTEGAIVSAKDQRTDHPLLKKSHLWEYVTNVASSPIGTQITQGMRLRKISAVNPHPRRNSEDGVPKSSKHIHQMRKKVSVTSQDGKKKSNQQDLALAIIEGNLPKVEEIVDAYTSLYGSNGFDLILNYRYNINPKTFSIAMAQDQPVSGSSISLGEQLDMFQGLSCLHIACAFDQEQILAYFIRYGSSVLKLVTPSQQSLLHTCCWFGTLAPLTMVIQYGGNVNLVNALRHTALHLAVLKGHHPCVKALIKSGASLECQDEGGNTPLHAAVLAGSYDCAQELIHYDVDVNKTNCDNGTPIHYASSVPLVTLLMNNGADPNICLFEGDSKGMTVFNLLLEKMPEGCNEILSKYLTSNGKSLGAIDLEVKYDFDLFYQEYLRNPEEGEIGILRNVAQADQRDILKHPVNESFLHMKWLLLKNYFRFYVLAYCLFLFTFTALVFMQFSPVMASMDPEFRSTASFVCLIISYVAVCILIIKNMYLLVYNFRLYAQTLQNFVEVVMIALCGVFLAFYHAMGATDVAVHLSALSLFASWFNFTLLIGKLPFAGIYINMIAGITKDLLKFLFLYTSTIVAFGLCFHILGHHHEHFEDPLSSILCMLAMMVGEFNFGDIFLNSKIRYPITTQIMFVLFLLLVSIIIMNLLVGLAISNITAQFQSAGVYRLKMTVLLIQMIEDVLSLVSKILPCCFKDSGLFNHLQAKQRTDVEAPSKLRDTCVYIYPNQSKSTIYVLDGKGRKRPVGFDLPPWILANTFKILAREHESTASSLQATSDRRRQDDRLVRLTQDVKLMKRELSIIRGEIQSLASLIRGGRRSPLIK</sequence>
<evidence type="ECO:0000256" key="13">
    <source>
        <dbReference type="SAM" id="MobiDB-lite"/>
    </source>
</evidence>
<evidence type="ECO:0000256" key="2">
    <source>
        <dbReference type="ARBA" id="ARBA00022448"/>
    </source>
</evidence>
<organism evidence="16 17">
    <name type="scientific">Tigriopus californicus</name>
    <name type="common">Marine copepod</name>
    <dbReference type="NCBI Taxonomy" id="6832"/>
    <lineage>
        <taxon>Eukaryota</taxon>
        <taxon>Metazoa</taxon>
        <taxon>Ecdysozoa</taxon>
        <taxon>Arthropoda</taxon>
        <taxon>Crustacea</taxon>
        <taxon>Multicrustacea</taxon>
        <taxon>Hexanauplia</taxon>
        <taxon>Copepoda</taxon>
        <taxon>Harpacticoida</taxon>
        <taxon>Harpacticidae</taxon>
        <taxon>Tigriopus</taxon>
    </lineage>
</organism>
<keyword evidence="10" id="KW-0325">Glycoprotein</keyword>
<dbReference type="PANTHER" id="PTHR47143">
    <property type="entry name" value="TRANSIENT RECEPTOR POTENTIAL CATION CHANNEL PROTEIN PAINLESS"/>
    <property type="match status" value="1"/>
</dbReference>
<dbReference type="InterPro" id="IPR002110">
    <property type="entry name" value="Ankyrin_rpt"/>
</dbReference>
<keyword evidence="8" id="KW-0406">Ion transport</keyword>
<keyword evidence="7 12" id="KW-0040">ANK repeat</keyword>
<keyword evidence="2" id="KW-0813">Transport</keyword>
<evidence type="ECO:0000259" key="15">
    <source>
        <dbReference type="Pfam" id="PF00520"/>
    </source>
</evidence>
<dbReference type="GO" id="GO:0005216">
    <property type="term" value="F:monoatomic ion channel activity"/>
    <property type="evidence" value="ECO:0007669"/>
    <property type="project" value="InterPro"/>
</dbReference>
<evidence type="ECO:0000256" key="7">
    <source>
        <dbReference type="ARBA" id="ARBA00023043"/>
    </source>
</evidence>
<evidence type="ECO:0000256" key="8">
    <source>
        <dbReference type="ARBA" id="ARBA00023065"/>
    </source>
</evidence>
<dbReference type="SMART" id="SM00248">
    <property type="entry name" value="ANK"/>
    <property type="match status" value="5"/>
</dbReference>
<evidence type="ECO:0000256" key="14">
    <source>
        <dbReference type="SAM" id="Phobius"/>
    </source>
</evidence>
<dbReference type="AlphaFoldDB" id="A0A553N743"/>
<dbReference type="Gene3D" id="1.25.40.20">
    <property type="entry name" value="Ankyrin repeat-containing domain"/>
    <property type="match status" value="1"/>
</dbReference>
<evidence type="ECO:0000256" key="6">
    <source>
        <dbReference type="ARBA" id="ARBA00022989"/>
    </source>
</evidence>
<evidence type="ECO:0000256" key="1">
    <source>
        <dbReference type="ARBA" id="ARBA00004141"/>
    </source>
</evidence>
<keyword evidence="11" id="KW-0407">Ion channel</keyword>
<keyword evidence="3" id="KW-0716">Sensory transduction</keyword>
<reference evidence="16 17" key="1">
    <citation type="journal article" date="2018" name="Nat. Ecol. Evol.">
        <title>Genomic signatures of mitonuclear coevolution across populations of Tigriopus californicus.</title>
        <authorList>
            <person name="Barreto F.S."/>
            <person name="Watson E.T."/>
            <person name="Lima T.G."/>
            <person name="Willett C.S."/>
            <person name="Edmands S."/>
            <person name="Li W."/>
            <person name="Burton R.S."/>
        </authorList>
    </citation>
    <scope>NUCLEOTIDE SEQUENCE [LARGE SCALE GENOMIC DNA]</scope>
    <source>
        <strain evidence="16 17">San Diego</strain>
    </source>
</reference>
<feature type="transmembrane region" description="Helical" evidence="14">
    <location>
        <begin position="612"/>
        <end position="633"/>
    </location>
</feature>
<feature type="transmembrane region" description="Helical" evidence="14">
    <location>
        <begin position="677"/>
        <end position="699"/>
    </location>
</feature>
<feature type="region of interest" description="Disordered" evidence="13">
    <location>
        <begin position="1"/>
        <end position="63"/>
    </location>
</feature>
<dbReference type="GO" id="GO:0034703">
    <property type="term" value="C:cation channel complex"/>
    <property type="evidence" value="ECO:0007669"/>
    <property type="project" value="UniProtKB-ARBA"/>
</dbReference>
<feature type="repeat" description="ANK" evidence="12">
    <location>
        <begin position="281"/>
        <end position="313"/>
    </location>
</feature>
<feature type="domain" description="Ion transport" evidence="15">
    <location>
        <begin position="479"/>
        <end position="705"/>
    </location>
</feature>
<dbReference type="Pfam" id="PF12796">
    <property type="entry name" value="Ank_2"/>
    <property type="match status" value="1"/>
</dbReference>
<feature type="compositionally biased region" description="Polar residues" evidence="13">
    <location>
        <begin position="21"/>
        <end position="30"/>
    </location>
</feature>
<comment type="caution">
    <text evidence="16">The sequence shown here is derived from an EMBL/GenBank/DDBJ whole genome shotgun (WGS) entry which is preliminary data.</text>
</comment>
<keyword evidence="9 14" id="KW-0472">Membrane</keyword>
<evidence type="ECO:0000256" key="11">
    <source>
        <dbReference type="ARBA" id="ARBA00023303"/>
    </source>
</evidence>
<feature type="compositionally biased region" description="Acidic residues" evidence="13">
    <location>
        <begin position="35"/>
        <end position="50"/>
    </location>
</feature>
<evidence type="ECO:0000256" key="4">
    <source>
        <dbReference type="ARBA" id="ARBA00022692"/>
    </source>
</evidence>
<feature type="repeat" description="ANK" evidence="12">
    <location>
        <begin position="314"/>
        <end position="346"/>
    </location>
</feature>
<feature type="transmembrane region" description="Helical" evidence="14">
    <location>
        <begin position="645"/>
        <end position="665"/>
    </location>
</feature>
<gene>
    <name evidence="16" type="ORF">TCAL_02177</name>
</gene>
<dbReference type="PANTHER" id="PTHR47143:SF1">
    <property type="entry name" value="ION_TRANS DOMAIN-CONTAINING PROTEIN"/>
    <property type="match status" value="1"/>
</dbReference>
<evidence type="ECO:0000313" key="16">
    <source>
        <dbReference type="EMBL" id="TRY61220.1"/>
    </source>
</evidence>
<dbReference type="Proteomes" id="UP000318571">
    <property type="component" value="Chromosome 8"/>
</dbReference>
<keyword evidence="4 14" id="KW-0812">Transmembrane</keyword>
<dbReference type="InterPro" id="IPR036770">
    <property type="entry name" value="Ankyrin_rpt-contain_sf"/>
</dbReference>
<comment type="subcellular location">
    <subcellularLocation>
        <location evidence="1">Membrane</location>
        <topology evidence="1">Multi-pass membrane protein</topology>
    </subcellularLocation>
</comment>
<dbReference type="PROSITE" id="PS50088">
    <property type="entry name" value="ANK_REPEAT"/>
    <property type="match status" value="2"/>
</dbReference>
<evidence type="ECO:0000256" key="12">
    <source>
        <dbReference type="PROSITE-ProRule" id="PRU00023"/>
    </source>
</evidence>